<accession>A0A9Q0P3B2</accession>
<dbReference type="PANTHER" id="PTHR31669:SF225">
    <property type="entry name" value="OS03G0655600 PROTEIN"/>
    <property type="match status" value="1"/>
</dbReference>
<evidence type="ECO:0000259" key="8">
    <source>
        <dbReference type="PROSITE" id="PS50966"/>
    </source>
</evidence>
<dbReference type="EMBL" id="JAPFFM010000020">
    <property type="protein sequence ID" value="KAJ6680847.1"/>
    <property type="molecule type" value="Genomic_DNA"/>
</dbReference>
<dbReference type="AlphaFoldDB" id="A0A9Q0P3B2"/>
<protein>
    <recommendedName>
        <fullName evidence="6">Protein FAR1-RELATED SEQUENCE</fullName>
    </recommendedName>
</protein>
<dbReference type="GO" id="GO:0005634">
    <property type="term" value="C:nucleus"/>
    <property type="evidence" value="ECO:0007669"/>
    <property type="project" value="UniProtKB-SubCell"/>
</dbReference>
<feature type="coiled-coil region" evidence="7">
    <location>
        <begin position="397"/>
        <end position="424"/>
    </location>
</feature>
<comment type="function">
    <text evidence="6">Putative transcription activator involved in regulating light control of development.</text>
</comment>
<keyword evidence="6" id="KW-0539">Nucleus</keyword>
<dbReference type="GO" id="GO:0008270">
    <property type="term" value="F:zinc ion binding"/>
    <property type="evidence" value="ECO:0007669"/>
    <property type="project" value="UniProtKB-UniRule"/>
</dbReference>
<dbReference type="Pfam" id="PF04434">
    <property type="entry name" value="SWIM"/>
    <property type="match status" value="1"/>
</dbReference>
<dbReference type="GO" id="GO:0006355">
    <property type="term" value="P:regulation of DNA-templated transcription"/>
    <property type="evidence" value="ECO:0007669"/>
    <property type="project" value="UniProtKB-UniRule"/>
</dbReference>
<evidence type="ECO:0000256" key="2">
    <source>
        <dbReference type="ARBA" id="ARBA00022723"/>
    </source>
</evidence>
<dbReference type="PROSITE" id="PS50966">
    <property type="entry name" value="ZF_SWIM"/>
    <property type="match status" value="1"/>
</dbReference>
<evidence type="ECO:0000256" key="1">
    <source>
        <dbReference type="ARBA" id="ARBA00005889"/>
    </source>
</evidence>
<evidence type="ECO:0000256" key="4">
    <source>
        <dbReference type="ARBA" id="ARBA00022833"/>
    </source>
</evidence>
<sequence>MTVKKQSSGKWAVTKLVKDHNHEFVPPDKVHSLRSHRHVSGSARSLIDTLQAAGMGPSGVMSVLIRESGGINNVGFTKVDCQNYMSNSRQRTLGPGAESVDEFESCWESLLQRFDLSDNEWLQSMYNARQQWVPVYLQDTFFGEMSIMQGSDSINSYFDGYINASTNIHNLIKQYEKAMAVRHEKEVKADYDTLNSPPVLKTPSPMEKQAANLYTRRIFMKFQEELVETLAYLATVVDDTGSAITYQVAKFGEDHKVHHVRFNAFEKRASCSCQMFEFSGIICRHILAVFRMKNVLTLPSNYILKRWTRNAKSGVVLDEHTLGLPCNTPESLAARSENLRQEAIRYVEEGAESEHIYNVAMGALHEAIRKVAAAKKCGSAPVQTTVFNGSEQLQWCSLDEDEKIQELRAELEQASQRCEAYRTKLLSVMKDMEERKLRISVKVQNVRLKMKD</sequence>
<feature type="domain" description="SWIM-type" evidence="8">
    <location>
        <begin position="258"/>
        <end position="294"/>
    </location>
</feature>
<evidence type="ECO:0000313" key="9">
    <source>
        <dbReference type="EMBL" id="KAJ6680847.1"/>
    </source>
</evidence>
<gene>
    <name evidence="9" type="ORF">OIU74_019351</name>
</gene>
<comment type="subcellular location">
    <subcellularLocation>
        <location evidence="6">Nucleus</location>
    </subcellularLocation>
</comment>
<keyword evidence="10" id="KW-1185">Reference proteome</keyword>
<evidence type="ECO:0000313" key="10">
    <source>
        <dbReference type="Proteomes" id="UP001151752"/>
    </source>
</evidence>
<comment type="caution">
    <text evidence="9">The sequence shown here is derived from an EMBL/GenBank/DDBJ whole genome shotgun (WGS) entry which is preliminary data.</text>
</comment>
<organism evidence="9 10">
    <name type="scientific">Salix koriyanagi</name>
    <dbReference type="NCBI Taxonomy" id="2511006"/>
    <lineage>
        <taxon>Eukaryota</taxon>
        <taxon>Viridiplantae</taxon>
        <taxon>Streptophyta</taxon>
        <taxon>Embryophyta</taxon>
        <taxon>Tracheophyta</taxon>
        <taxon>Spermatophyta</taxon>
        <taxon>Magnoliopsida</taxon>
        <taxon>eudicotyledons</taxon>
        <taxon>Gunneridae</taxon>
        <taxon>Pentapetalae</taxon>
        <taxon>rosids</taxon>
        <taxon>fabids</taxon>
        <taxon>Malpighiales</taxon>
        <taxon>Salicaceae</taxon>
        <taxon>Saliceae</taxon>
        <taxon>Salix</taxon>
    </lineage>
</organism>
<dbReference type="PANTHER" id="PTHR31669">
    <property type="entry name" value="PROTEIN FAR1-RELATED SEQUENCE 10-RELATED"/>
    <property type="match status" value="1"/>
</dbReference>
<evidence type="ECO:0000256" key="3">
    <source>
        <dbReference type="ARBA" id="ARBA00022771"/>
    </source>
</evidence>
<dbReference type="Proteomes" id="UP001151752">
    <property type="component" value="Chromosome 5"/>
</dbReference>
<keyword evidence="4 6" id="KW-0862">Zinc</keyword>
<reference evidence="9" key="1">
    <citation type="submission" date="2022-11" db="EMBL/GenBank/DDBJ databases">
        <authorList>
            <person name="Hyden B.L."/>
            <person name="Feng K."/>
            <person name="Yates T."/>
            <person name="Jawdy S."/>
            <person name="Smart L.B."/>
            <person name="Muchero W."/>
        </authorList>
    </citation>
    <scope>NUCLEOTIDE SEQUENCE</scope>
    <source>
        <tissue evidence="9">Shoot tip</tissue>
    </source>
</reference>
<dbReference type="InterPro" id="IPR031052">
    <property type="entry name" value="FHY3/FAR1"/>
</dbReference>
<proteinExistence type="inferred from homology"/>
<evidence type="ECO:0000256" key="5">
    <source>
        <dbReference type="PROSITE-ProRule" id="PRU00325"/>
    </source>
</evidence>
<keyword evidence="7" id="KW-0175">Coiled coil</keyword>
<evidence type="ECO:0000256" key="7">
    <source>
        <dbReference type="SAM" id="Coils"/>
    </source>
</evidence>
<keyword evidence="2 6" id="KW-0479">Metal-binding</keyword>
<dbReference type="SMART" id="SM00575">
    <property type="entry name" value="ZnF_PMZ"/>
    <property type="match status" value="1"/>
</dbReference>
<comment type="similarity">
    <text evidence="1 6">Belongs to the FHY3/FAR1 family.</text>
</comment>
<dbReference type="InterPro" id="IPR006564">
    <property type="entry name" value="Znf_PMZ"/>
</dbReference>
<reference evidence="9" key="2">
    <citation type="journal article" date="2023" name="Int. J. Mol. Sci.">
        <title>De Novo Assembly and Annotation of 11 Diverse Shrub Willow (Salix) Genomes Reveals Novel Gene Organization in Sex-Linked Regions.</title>
        <authorList>
            <person name="Hyden B."/>
            <person name="Feng K."/>
            <person name="Yates T.B."/>
            <person name="Jawdy S."/>
            <person name="Cereghino C."/>
            <person name="Smart L.B."/>
            <person name="Muchero W."/>
        </authorList>
    </citation>
    <scope>NUCLEOTIDE SEQUENCE</scope>
    <source>
        <tissue evidence="9">Shoot tip</tissue>
    </source>
</reference>
<name>A0A9Q0P3B2_9ROSI</name>
<evidence type="ECO:0000256" key="6">
    <source>
        <dbReference type="RuleBase" id="RU367018"/>
    </source>
</evidence>
<dbReference type="InterPro" id="IPR007527">
    <property type="entry name" value="Znf_SWIM"/>
</dbReference>
<keyword evidence="3 5" id="KW-0863">Zinc-finger</keyword>